<protein>
    <submittedName>
        <fullName evidence="2">Uncharacterized protein</fullName>
    </submittedName>
</protein>
<comment type="caution">
    <text evidence="2">The sequence shown here is derived from an EMBL/GenBank/DDBJ whole genome shotgun (WGS) entry which is preliminary data.</text>
</comment>
<feature type="compositionally biased region" description="Polar residues" evidence="1">
    <location>
        <begin position="51"/>
        <end position="62"/>
    </location>
</feature>
<reference evidence="2" key="2">
    <citation type="submission" date="2020-11" db="EMBL/GenBank/DDBJ databases">
        <authorList>
            <person name="McCartney M.A."/>
            <person name="Auch B."/>
            <person name="Kono T."/>
            <person name="Mallez S."/>
            <person name="Becker A."/>
            <person name="Gohl D.M."/>
            <person name="Silverstein K.A.T."/>
            <person name="Koren S."/>
            <person name="Bechman K.B."/>
            <person name="Herman A."/>
            <person name="Abrahante J.E."/>
            <person name="Garbe J."/>
        </authorList>
    </citation>
    <scope>NUCLEOTIDE SEQUENCE</scope>
    <source>
        <strain evidence="2">Duluth1</strain>
        <tissue evidence="2">Whole animal</tissue>
    </source>
</reference>
<gene>
    <name evidence="2" type="ORF">DPMN_162651</name>
</gene>
<reference evidence="2" key="1">
    <citation type="journal article" date="2019" name="bioRxiv">
        <title>The Genome of the Zebra Mussel, Dreissena polymorpha: A Resource for Invasive Species Research.</title>
        <authorList>
            <person name="McCartney M.A."/>
            <person name="Auch B."/>
            <person name="Kono T."/>
            <person name="Mallez S."/>
            <person name="Zhang Y."/>
            <person name="Obille A."/>
            <person name="Becker A."/>
            <person name="Abrahante J.E."/>
            <person name="Garbe J."/>
            <person name="Badalamenti J.P."/>
            <person name="Herman A."/>
            <person name="Mangelson H."/>
            <person name="Liachko I."/>
            <person name="Sullivan S."/>
            <person name="Sone E.D."/>
            <person name="Koren S."/>
            <person name="Silverstein K.A.T."/>
            <person name="Beckman K.B."/>
            <person name="Gohl D.M."/>
        </authorList>
    </citation>
    <scope>NUCLEOTIDE SEQUENCE</scope>
    <source>
        <strain evidence="2">Duluth1</strain>
        <tissue evidence="2">Whole animal</tissue>
    </source>
</reference>
<name>A0A9D4ITX9_DREPO</name>
<feature type="compositionally biased region" description="Basic and acidic residues" evidence="1">
    <location>
        <begin position="63"/>
        <end position="80"/>
    </location>
</feature>
<dbReference type="AlphaFoldDB" id="A0A9D4ITX9"/>
<keyword evidence="3" id="KW-1185">Reference proteome</keyword>
<feature type="region of interest" description="Disordered" evidence="1">
    <location>
        <begin position="1"/>
        <end position="23"/>
    </location>
</feature>
<feature type="compositionally biased region" description="Polar residues" evidence="1">
    <location>
        <begin position="11"/>
        <end position="20"/>
    </location>
</feature>
<dbReference type="Proteomes" id="UP000828390">
    <property type="component" value="Unassembled WGS sequence"/>
</dbReference>
<sequence>MLHSELGGAQWNRSSTAQSSLRKHLQQQRELFHTLMWTRNQARLSVQDCFSGQARGRSTSRPSEIKLDGQFKRVDIPSHV</sequence>
<accession>A0A9D4ITX9</accession>
<evidence type="ECO:0000313" key="3">
    <source>
        <dbReference type="Proteomes" id="UP000828390"/>
    </source>
</evidence>
<evidence type="ECO:0000313" key="2">
    <source>
        <dbReference type="EMBL" id="KAH3784687.1"/>
    </source>
</evidence>
<organism evidence="2 3">
    <name type="scientific">Dreissena polymorpha</name>
    <name type="common">Zebra mussel</name>
    <name type="synonym">Mytilus polymorpha</name>
    <dbReference type="NCBI Taxonomy" id="45954"/>
    <lineage>
        <taxon>Eukaryota</taxon>
        <taxon>Metazoa</taxon>
        <taxon>Spiralia</taxon>
        <taxon>Lophotrochozoa</taxon>
        <taxon>Mollusca</taxon>
        <taxon>Bivalvia</taxon>
        <taxon>Autobranchia</taxon>
        <taxon>Heteroconchia</taxon>
        <taxon>Euheterodonta</taxon>
        <taxon>Imparidentia</taxon>
        <taxon>Neoheterodontei</taxon>
        <taxon>Myida</taxon>
        <taxon>Dreissenoidea</taxon>
        <taxon>Dreissenidae</taxon>
        <taxon>Dreissena</taxon>
    </lineage>
</organism>
<dbReference type="EMBL" id="JAIWYP010000008">
    <property type="protein sequence ID" value="KAH3784687.1"/>
    <property type="molecule type" value="Genomic_DNA"/>
</dbReference>
<proteinExistence type="predicted"/>
<evidence type="ECO:0000256" key="1">
    <source>
        <dbReference type="SAM" id="MobiDB-lite"/>
    </source>
</evidence>
<feature type="region of interest" description="Disordered" evidence="1">
    <location>
        <begin position="51"/>
        <end position="80"/>
    </location>
</feature>